<accession>A0A9N9KRS1</accession>
<dbReference type="OrthoDB" id="10546212at2759"/>
<gene>
    <name evidence="1" type="ORF">HYFRA_00003158</name>
</gene>
<sequence>MSNNNLKLFSASETFTHLPPKPRYAKQTVGLHKPAWEEGIVTLKPGTPQEYQVFVRWRCTVPADSGLKVLVERVCAQAAREHSHSIDDPHLITEKKRSTIHATTRSQTRPRTSLASNYARPVPQYTPDDPHVTADFGPSLPSTPTQTPLLTESAHIYCGYPPPSHGGPPKGAPLNYDNMTIWRDGCLGKWGVDPKERIPWWRIEGSSRGLDWGRGGSRSGVRK</sequence>
<evidence type="ECO:0000313" key="2">
    <source>
        <dbReference type="Proteomes" id="UP000696280"/>
    </source>
</evidence>
<protein>
    <submittedName>
        <fullName evidence="1">Uncharacterized protein</fullName>
    </submittedName>
</protein>
<evidence type="ECO:0000313" key="1">
    <source>
        <dbReference type="EMBL" id="CAG8950940.1"/>
    </source>
</evidence>
<dbReference type="AlphaFoldDB" id="A0A9N9KRS1"/>
<dbReference type="Proteomes" id="UP000696280">
    <property type="component" value="Unassembled WGS sequence"/>
</dbReference>
<reference evidence="1" key="1">
    <citation type="submission" date="2021-07" db="EMBL/GenBank/DDBJ databases">
        <authorList>
            <person name="Durling M."/>
        </authorList>
    </citation>
    <scope>NUCLEOTIDE SEQUENCE</scope>
</reference>
<dbReference type="EMBL" id="CAJVRL010000038">
    <property type="protein sequence ID" value="CAG8950940.1"/>
    <property type="molecule type" value="Genomic_DNA"/>
</dbReference>
<keyword evidence="2" id="KW-1185">Reference proteome</keyword>
<organism evidence="1 2">
    <name type="scientific">Hymenoscyphus fraxineus</name>
    <dbReference type="NCBI Taxonomy" id="746836"/>
    <lineage>
        <taxon>Eukaryota</taxon>
        <taxon>Fungi</taxon>
        <taxon>Dikarya</taxon>
        <taxon>Ascomycota</taxon>
        <taxon>Pezizomycotina</taxon>
        <taxon>Leotiomycetes</taxon>
        <taxon>Helotiales</taxon>
        <taxon>Helotiaceae</taxon>
        <taxon>Hymenoscyphus</taxon>
    </lineage>
</organism>
<proteinExistence type="predicted"/>
<comment type="caution">
    <text evidence="1">The sequence shown here is derived from an EMBL/GenBank/DDBJ whole genome shotgun (WGS) entry which is preliminary data.</text>
</comment>
<name>A0A9N9KRS1_9HELO</name>